<proteinExistence type="predicted"/>
<dbReference type="InterPro" id="IPR029016">
    <property type="entry name" value="GAF-like_dom_sf"/>
</dbReference>
<evidence type="ECO:0000313" key="3">
    <source>
        <dbReference type="Proteomes" id="UP000183180"/>
    </source>
</evidence>
<dbReference type="AlphaFoldDB" id="A0A1H2IWN3"/>
<evidence type="ECO:0000313" key="2">
    <source>
        <dbReference type="EMBL" id="SDU48391.1"/>
    </source>
</evidence>
<dbReference type="InterPro" id="IPR003018">
    <property type="entry name" value="GAF"/>
</dbReference>
<gene>
    <name evidence="2" type="ORF">SAMN04488548_1341501</name>
</gene>
<accession>A0A1H2IWN3</accession>
<dbReference type="Pfam" id="PF01590">
    <property type="entry name" value="GAF"/>
    <property type="match status" value="1"/>
</dbReference>
<name>A0A1H2IWN3_9ACTN</name>
<dbReference type="Gene3D" id="3.30.450.40">
    <property type="match status" value="1"/>
</dbReference>
<dbReference type="RefSeq" id="WP_074852873.1">
    <property type="nucleotide sequence ID" value="NZ_FNLM01000034.1"/>
</dbReference>
<sequence length="411" mass="43891">MMTSDHVSDLEPAVQAGDDPREFAHVLSAVHDAAMSGGRMPARPRTVIDDSWQRLRKAGLDPDADTAVERGLDVEELEERRRQSGLIDVVDELARGLDSLIADGDNILVIADARGHVLWRSGSSRVLNRADHLGFIEGADWAEASVGTNAIGTALMSGRSIQVFSAEHFVRSHHSWTCTGAPIKDPRTGDVLGVVDVSGPAATIHPTTLALVHAVARLAESQLREQHHRRLDCLRAVAAPILARSPGPALAVDVDGWVAAVDAVSPRSRLLLPRGVGPGRSFFGALGECDVEALPGGWLVRVADASDASTTRVSMRTVTTASGGECVEVSVEGASGGWTHRCSPRHGDILTFLAQHRPGVTAAQMSMHLFGVDDRAVTVRAEMSRLRKRFGGLLMAGPYRFADGVEVRLHG</sequence>
<organism evidence="2 3">
    <name type="scientific">Gordonia westfalica</name>
    <dbReference type="NCBI Taxonomy" id="158898"/>
    <lineage>
        <taxon>Bacteria</taxon>
        <taxon>Bacillati</taxon>
        <taxon>Actinomycetota</taxon>
        <taxon>Actinomycetes</taxon>
        <taxon>Mycobacteriales</taxon>
        <taxon>Gordoniaceae</taxon>
        <taxon>Gordonia</taxon>
    </lineage>
</organism>
<dbReference type="Proteomes" id="UP000183180">
    <property type="component" value="Unassembled WGS sequence"/>
</dbReference>
<feature type="domain" description="GAF" evidence="1">
    <location>
        <begin position="112"/>
        <end position="222"/>
    </location>
</feature>
<evidence type="ECO:0000259" key="1">
    <source>
        <dbReference type="Pfam" id="PF01590"/>
    </source>
</evidence>
<reference evidence="2 3" key="1">
    <citation type="submission" date="2016-10" db="EMBL/GenBank/DDBJ databases">
        <authorList>
            <person name="de Groot N.N."/>
        </authorList>
    </citation>
    <scope>NUCLEOTIDE SEQUENCE [LARGE SCALE GENOMIC DNA]</scope>
    <source>
        <strain evidence="2 3">DSM 44215</strain>
    </source>
</reference>
<dbReference type="STRING" id="158898.SAMN04488548_1341501"/>
<dbReference type="EMBL" id="FNLM01000034">
    <property type="protein sequence ID" value="SDU48391.1"/>
    <property type="molecule type" value="Genomic_DNA"/>
</dbReference>
<dbReference type="OrthoDB" id="3928741at2"/>
<protein>
    <submittedName>
        <fullName evidence="2">GAF domain-containing protein</fullName>
    </submittedName>
</protein>